<protein>
    <submittedName>
        <fullName evidence="1">Uncharacterized protein</fullName>
    </submittedName>
</protein>
<dbReference type="EMBL" id="JAAALK010000288">
    <property type="protein sequence ID" value="KAG8054587.1"/>
    <property type="molecule type" value="Genomic_DNA"/>
</dbReference>
<reference evidence="1" key="2">
    <citation type="submission" date="2021-02" db="EMBL/GenBank/DDBJ databases">
        <authorList>
            <person name="Kimball J.A."/>
            <person name="Haas M.W."/>
            <person name="Macchietto M."/>
            <person name="Kono T."/>
            <person name="Duquette J."/>
            <person name="Shao M."/>
        </authorList>
    </citation>
    <scope>NUCLEOTIDE SEQUENCE</scope>
    <source>
        <tissue evidence="1">Fresh leaf tissue</tissue>
    </source>
</reference>
<reference evidence="1" key="1">
    <citation type="journal article" date="2021" name="bioRxiv">
        <title>Whole Genome Assembly and Annotation of Northern Wild Rice, Zizania palustris L., Supports a Whole Genome Duplication in the Zizania Genus.</title>
        <authorList>
            <person name="Haas M."/>
            <person name="Kono T."/>
            <person name="Macchietto M."/>
            <person name="Millas R."/>
            <person name="McGilp L."/>
            <person name="Shao M."/>
            <person name="Duquette J."/>
            <person name="Hirsch C.N."/>
            <person name="Kimball J."/>
        </authorList>
    </citation>
    <scope>NUCLEOTIDE SEQUENCE</scope>
    <source>
        <tissue evidence="1">Fresh leaf tissue</tissue>
    </source>
</reference>
<gene>
    <name evidence="1" type="ORF">GUJ93_ZPchr0001g30037</name>
    <name evidence="2" type="ORF">GUJ93_ZPchr0178g7183</name>
</gene>
<organism evidence="1 3">
    <name type="scientific">Zizania palustris</name>
    <name type="common">Northern wild rice</name>
    <dbReference type="NCBI Taxonomy" id="103762"/>
    <lineage>
        <taxon>Eukaryota</taxon>
        <taxon>Viridiplantae</taxon>
        <taxon>Streptophyta</taxon>
        <taxon>Embryophyta</taxon>
        <taxon>Tracheophyta</taxon>
        <taxon>Spermatophyta</taxon>
        <taxon>Magnoliopsida</taxon>
        <taxon>Liliopsida</taxon>
        <taxon>Poales</taxon>
        <taxon>Poaceae</taxon>
        <taxon>BOP clade</taxon>
        <taxon>Oryzoideae</taxon>
        <taxon>Oryzeae</taxon>
        <taxon>Zizaniinae</taxon>
        <taxon>Zizania</taxon>
    </lineage>
</organism>
<evidence type="ECO:0000313" key="2">
    <source>
        <dbReference type="EMBL" id="KAG8081541.1"/>
    </source>
</evidence>
<evidence type="ECO:0000313" key="1">
    <source>
        <dbReference type="EMBL" id="KAG8054587.1"/>
    </source>
</evidence>
<dbReference type="Proteomes" id="UP000729402">
    <property type="component" value="Unassembled WGS sequence"/>
</dbReference>
<dbReference type="AlphaFoldDB" id="A0A8J5V265"/>
<sequence>MFLKELILSIGVFRLGIQKLIWPGRETLFLQRSSGGVHRGVQNHQLIFTVPEHHRLRENRTMQKKACFSDEAVAVLRLFPI</sequence>
<name>A0A8J5V265_ZIZPA</name>
<dbReference type="EMBL" id="JAAALK010000198">
    <property type="protein sequence ID" value="KAG8081541.1"/>
    <property type="molecule type" value="Genomic_DNA"/>
</dbReference>
<comment type="caution">
    <text evidence="1">The sequence shown here is derived from an EMBL/GenBank/DDBJ whole genome shotgun (WGS) entry which is preliminary data.</text>
</comment>
<evidence type="ECO:0000313" key="3">
    <source>
        <dbReference type="Proteomes" id="UP000729402"/>
    </source>
</evidence>
<accession>A0A8J5V265</accession>
<keyword evidence="3" id="KW-1185">Reference proteome</keyword>
<proteinExistence type="predicted"/>